<evidence type="ECO:0000313" key="3">
    <source>
        <dbReference type="Proteomes" id="UP001199319"/>
    </source>
</evidence>
<comment type="caution">
    <text evidence="2">The sequence shown here is derived from an EMBL/GenBank/DDBJ whole genome shotgun (WGS) entry which is preliminary data.</text>
</comment>
<name>A0AAE3AAN5_9FIRM</name>
<feature type="transmembrane region" description="Helical" evidence="1">
    <location>
        <begin position="6"/>
        <end position="34"/>
    </location>
</feature>
<gene>
    <name evidence="2" type="ORF">LKD37_06105</name>
</gene>
<keyword evidence="3" id="KW-1185">Reference proteome</keyword>
<keyword evidence="1" id="KW-0472">Membrane</keyword>
<organism evidence="2 3">
    <name type="scientific">Brotocaccenecus cirricatena</name>
    <dbReference type="NCBI Taxonomy" id="3064195"/>
    <lineage>
        <taxon>Bacteria</taxon>
        <taxon>Bacillati</taxon>
        <taxon>Bacillota</taxon>
        <taxon>Clostridia</taxon>
        <taxon>Eubacteriales</taxon>
        <taxon>Oscillospiraceae</taxon>
        <taxon>Brotocaccenecus</taxon>
    </lineage>
</organism>
<proteinExistence type="predicted"/>
<dbReference type="Proteomes" id="UP001199319">
    <property type="component" value="Unassembled WGS sequence"/>
</dbReference>
<dbReference type="EMBL" id="JAJEPW010000013">
    <property type="protein sequence ID" value="MCC2129092.1"/>
    <property type="molecule type" value="Genomic_DNA"/>
</dbReference>
<protein>
    <submittedName>
        <fullName evidence="2">Uncharacterized protein</fullName>
    </submittedName>
</protein>
<accession>A0AAE3AAN5</accession>
<reference evidence="2" key="1">
    <citation type="submission" date="2021-10" db="EMBL/GenBank/DDBJ databases">
        <title>Anaerobic single-cell dispensing facilitates the cultivation of human gut bacteria.</title>
        <authorList>
            <person name="Afrizal A."/>
        </authorList>
    </citation>
    <scope>NUCLEOTIDE SEQUENCE</scope>
    <source>
        <strain evidence="2">CLA-AA-H272</strain>
    </source>
</reference>
<evidence type="ECO:0000256" key="1">
    <source>
        <dbReference type="SAM" id="Phobius"/>
    </source>
</evidence>
<keyword evidence="1" id="KW-0812">Transmembrane</keyword>
<feature type="transmembrane region" description="Helical" evidence="1">
    <location>
        <begin position="64"/>
        <end position="81"/>
    </location>
</feature>
<dbReference type="AlphaFoldDB" id="A0AAE3AAN5"/>
<evidence type="ECO:0000313" key="2">
    <source>
        <dbReference type="EMBL" id="MCC2129092.1"/>
    </source>
</evidence>
<keyword evidence="1" id="KW-1133">Transmembrane helix</keyword>
<sequence>MDNEGLMIFIFQAIIALFAFFVVAPCVLNAVSLFTVQKRFAKTMIDLGVVQADVVHKLHPKKEIAGVIISLVVVAAFGYGVWRQAPISYLSGGLPLVVGFLKYRQIVQFNSLTVKRFQNTYQGQMDVKKYNDYVNKTF</sequence>
<dbReference type="RefSeq" id="WP_302928389.1">
    <property type="nucleotide sequence ID" value="NZ_JAJEPW010000013.1"/>
</dbReference>